<gene>
    <name evidence="1" type="ORF">A5642_24790</name>
</gene>
<accession>A0A1A0MJW6</accession>
<evidence type="ECO:0000313" key="1">
    <source>
        <dbReference type="EMBL" id="OBA85078.1"/>
    </source>
</evidence>
<dbReference type="PROSITE" id="PS00307">
    <property type="entry name" value="LECTIN_LEGUME_BETA"/>
    <property type="match status" value="1"/>
</dbReference>
<protein>
    <submittedName>
        <fullName evidence="1">Uncharacterized protein</fullName>
    </submittedName>
</protein>
<organism evidence="1 2">
    <name type="scientific">Mycolicibacterium mucogenicum</name>
    <name type="common">Mycobacterium mucogenicum</name>
    <dbReference type="NCBI Taxonomy" id="56689"/>
    <lineage>
        <taxon>Bacteria</taxon>
        <taxon>Bacillati</taxon>
        <taxon>Actinomycetota</taxon>
        <taxon>Actinomycetes</taxon>
        <taxon>Mycobacteriales</taxon>
        <taxon>Mycobacteriaceae</taxon>
        <taxon>Mycolicibacterium</taxon>
    </lineage>
</organism>
<dbReference type="InterPro" id="IPR019825">
    <property type="entry name" value="Lectin_legB_Mn/Ca_BS"/>
</dbReference>
<proteinExistence type="predicted"/>
<dbReference type="EMBL" id="LZSF01000185">
    <property type="protein sequence ID" value="OBA85078.1"/>
    <property type="molecule type" value="Genomic_DNA"/>
</dbReference>
<dbReference type="RefSeq" id="WP_064859710.1">
    <property type="nucleotide sequence ID" value="NZ_LZSF01000185.1"/>
</dbReference>
<name>A0A1A0MJW6_MYCMU</name>
<reference evidence="1 2" key="1">
    <citation type="submission" date="2016-06" db="EMBL/GenBank/DDBJ databases">
        <authorList>
            <person name="Kjaerup R.B."/>
            <person name="Dalgaard T.S."/>
            <person name="Juul-Madsen H.R."/>
        </authorList>
    </citation>
    <scope>NUCLEOTIDE SEQUENCE [LARGE SCALE GENOMIC DNA]</scope>
    <source>
        <strain evidence="1 2">1199456.5</strain>
    </source>
</reference>
<dbReference type="OrthoDB" id="4318869at2"/>
<dbReference type="AlphaFoldDB" id="A0A1A0MJW6"/>
<evidence type="ECO:0000313" key="2">
    <source>
        <dbReference type="Proteomes" id="UP000093962"/>
    </source>
</evidence>
<comment type="caution">
    <text evidence="1">The sequence shown here is derived from an EMBL/GenBank/DDBJ whole genome shotgun (WGS) entry which is preliminary data.</text>
</comment>
<sequence>MRFSDVFVSKGDRYSIGVELDSGSHYVSTPVSNGVVDYEEYYAISAEQSDAFLSDTTAAIEFVEACRRREYDDLLILKPGTNRGTPV</sequence>
<dbReference type="Proteomes" id="UP000093962">
    <property type="component" value="Unassembled WGS sequence"/>
</dbReference>